<name>A0ABY4W0Y7_9PROT</name>
<feature type="domain" description="Haemolysin-type calcium binding-related" evidence="2">
    <location>
        <begin position="642"/>
        <end position="678"/>
    </location>
</feature>
<evidence type="ECO:0000256" key="1">
    <source>
        <dbReference type="SAM" id="MobiDB-lite"/>
    </source>
</evidence>
<sequence length="1224" mass="131348">MSEVNYNLPWSDVGGVKHPTYGNYGGAGYSAGEMGGDATDINAPKPVNALDAFYRQHDLDYSHTDPQKAYEANKKFLEGLNKAIEDPNSKLNEEFGDQTMGLRDAEYLYASKWIFERDVKQYEGDNNLPEEDRYIPPNKVSPPTDKFPMPSPNEGGDWPLGSSGGSGMAKGLSDGLANAASLISPLVLDLDGDGVELSSVEGSTAFFDLDRDGFAEQTGWVSADDGLLALDINGNGYIDDISELFGNATTDGFTELAALDSNGDGIIDASDTEFANLKIWQDMDQDGLTDDGELSTLMDQGIVSIDLGATITDSWNAGNHISHESTFTRSDGSTNAVEDIWFANDQMHTRYTGGYTLDLNTLYLPWLRGYGEVKDLHIAMSEDETLLNMVQALAFSDYAGQDYTADVEAIILRWTGADDYTGFHGNSIDARKFEAVHQFIGEQGVELHGNIQGSAFREIWADFVKGVEARLMLQGPMSDLFVGVAYDWRTDRFVSDSDLTSVVTGSIAQVQVGSASHYRQLVNVLDQVALEQGIDITAYDAILETALVDAEISLSLSELRDKSSVLGTAGDDRLEGAGFTDIIYGGHGNDTLIGNAGADTYVFSSGDGHDVIQEYSISGHDRLIFTDVNMDDVTFSQNTGKDLIITLSNGETVTIVDHFLNYNYDVSYIEFADGTVLGLQGIRDKSVADQKISGMIRGSLFVENYRHSLGDGSYSIIEYSISGHDRLIFTDVNMDEVTFSQNSGKDLIITLSNGETVTIVDHFLNYNYDVSYIEFADGTVLGLQGIRDKSVADQKISGMIRGSLFVENYRHSLGDGSYSIIEYSISGHDRLIFTDVNMDDVTFSQNTGKDLIITLSNGEAVTIIDHFLNYNYDVSYIEFADGTVLGSQGIKNKLLFGSNDSDTLVGFNSSDILNGNSGDDYLEGGKGNDTLIGGEGNDTLSGGFGTDSFDGEGGIDTADYSYSSENWNIDLATGTAGAETLTSIENIIAGSGNDMILGNAENNILDGGVGSDTLFGGGGNDILIGNFGFDSFDGGSGVDTADFSYSSENWNINLVFGLATVAGGAENLVSIENIIAGSGNDIIVGNAVNSIFKGGDGADIYQFARGGGQDVIDDYATDGATDTLVLDIGIDHDELWFEQTGDDLLISVIGTSDQITVENWYASADNKIENIETGDGKVADFSSVEALVSAMASFSPPGGAATDLSDPIYDPLDSVLAGTWQASL</sequence>
<dbReference type="Pfam" id="PF00353">
    <property type="entry name" value="HemolysinCabind"/>
    <property type="match status" value="5"/>
</dbReference>
<dbReference type="InterPro" id="IPR001343">
    <property type="entry name" value="Hemolysn_Ca-bd"/>
</dbReference>
<dbReference type="SUPFAM" id="SSF51120">
    <property type="entry name" value="beta-Roll"/>
    <property type="match status" value="4"/>
</dbReference>
<dbReference type="PRINTS" id="PR00313">
    <property type="entry name" value="CABNDNGRPT"/>
</dbReference>
<feature type="domain" description="Haemolysin-type calcium binding-related" evidence="2">
    <location>
        <begin position="1143"/>
        <end position="1178"/>
    </location>
</feature>
<evidence type="ECO:0000313" key="4">
    <source>
        <dbReference type="Proteomes" id="UP001056291"/>
    </source>
</evidence>
<dbReference type="Pfam" id="PF06594">
    <property type="entry name" value="HCBP_related"/>
    <property type="match status" value="4"/>
</dbReference>
<dbReference type="PROSITE" id="PS00330">
    <property type="entry name" value="HEMOLYSIN_CALCIUM"/>
    <property type="match status" value="2"/>
</dbReference>
<reference evidence="3" key="1">
    <citation type="submission" date="2022-06" db="EMBL/GenBank/DDBJ databases">
        <title>Sneathiella actinostolidae sp. nov., isolated from a sea anemonein the Western Pacific Ocean.</title>
        <authorList>
            <person name="Wei M.J."/>
        </authorList>
    </citation>
    <scope>NUCLEOTIDE SEQUENCE</scope>
    <source>
        <strain evidence="3">PHK-P5</strain>
    </source>
</reference>
<dbReference type="InterPro" id="IPR010566">
    <property type="entry name" value="Haemolys_ca-bd"/>
</dbReference>
<dbReference type="RefSeq" id="WP_251932508.1">
    <property type="nucleotide sequence ID" value="NZ_CP098747.1"/>
</dbReference>
<dbReference type="PANTHER" id="PTHR39431:SF1">
    <property type="entry name" value="FRPA_C-RELATED PROTEIN"/>
    <property type="match status" value="1"/>
</dbReference>
<organism evidence="3 4">
    <name type="scientific">Sneathiella marina</name>
    <dbReference type="NCBI Taxonomy" id="2950108"/>
    <lineage>
        <taxon>Bacteria</taxon>
        <taxon>Pseudomonadati</taxon>
        <taxon>Pseudomonadota</taxon>
        <taxon>Alphaproteobacteria</taxon>
        <taxon>Sneathiellales</taxon>
        <taxon>Sneathiellaceae</taxon>
        <taxon>Sneathiella</taxon>
    </lineage>
</organism>
<feature type="domain" description="Haemolysin-type calcium binding-related" evidence="2">
    <location>
        <begin position="746"/>
        <end position="782"/>
    </location>
</feature>
<dbReference type="Gene3D" id="1.20.90.10">
    <property type="entry name" value="Phospholipase A2 domain"/>
    <property type="match status" value="1"/>
</dbReference>
<evidence type="ECO:0000313" key="3">
    <source>
        <dbReference type="EMBL" id="USG59738.1"/>
    </source>
</evidence>
<keyword evidence="4" id="KW-1185">Reference proteome</keyword>
<dbReference type="Proteomes" id="UP001056291">
    <property type="component" value="Chromosome"/>
</dbReference>
<dbReference type="PANTHER" id="PTHR39431">
    <property type="entry name" value="FRPA/C-RELATED PROTEIN"/>
    <property type="match status" value="1"/>
</dbReference>
<accession>A0ABY4W0Y7</accession>
<proteinExistence type="predicted"/>
<protein>
    <submittedName>
        <fullName evidence="3">M10 family metallopeptidase C-terminal domain-containing protein</fullName>
    </submittedName>
</protein>
<dbReference type="InterPro" id="IPR036444">
    <property type="entry name" value="PLipase_A2_dom_sf"/>
</dbReference>
<gene>
    <name evidence="3" type="ORF">NBZ79_11175</name>
</gene>
<feature type="region of interest" description="Disordered" evidence="1">
    <location>
        <begin position="126"/>
        <end position="157"/>
    </location>
</feature>
<dbReference type="EMBL" id="CP098747">
    <property type="protein sequence ID" value="USG59738.1"/>
    <property type="molecule type" value="Genomic_DNA"/>
</dbReference>
<evidence type="ECO:0000259" key="2">
    <source>
        <dbReference type="Pfam" id="PF06594"/>
    </source>
</evidence>
<dbReference type="InterPro" id="IPR011049">
    <property type="entry name" value="Serralysin-like_metalloprot_C"/>
</dbReference>
<feature type="domain" description="Haemolysin-type calcium binding-related" evidence="2">
    <location>
        <begin position="850"/>
        <end position="886"/>
    </location>
</feature>
<dbReference type="InterPro" id="IPR018511">
    <property type="entry name" value="Hemolysin-typ_Ca-bd_CS"/>
</dbReference>
<dbReference type="Gene3D" id="2.150.10.10">
    <property type="entry name" value="Serralysin-like metalloprotease, C-terminal"/>
    <property type="match status" value="4"/>
</dbReference>